<evidence type="ECO:0000256" key="4">
    <source>
        <dbReference type="ARBA" id="ARBA00022989"/>
    </source>
</evidence>
<reference evidence="8 9" key="1">
    <citation type="submission" date="2014-05" db="EMBL/GenBank/DDBJ databases">
        <title>Draft genome sequence of a rare smut relative, Tilletiaria anomala UBC 951.</title>
        <authorList>
            <consortium name="DOE Joint Genome Institute"/>
            <person name="Toome M."/>
            <person name="Kuo A."/>
            <person name="Henrissat B."/>
            <person name="Lipzen A."/>
            <person name="Tritt A."/>
            <person name="Yoshinaga Y."/>
            <person name="Zane M."/>
            <person name="Barry K."/>
            <person name="Grigoriev I.V."/>
            <person name="Spatafora J.W."/>
            <person name="Aimea M.C."/>
        </authorList>
    </citation>
    <scope>NUCLEOTIDE SEQUENCE [LARGE SCALE GENOMIC DNA]</scope>
    <source>
        <strain evidence="8 9">UBC 951</strain>
    </source>
</reference>
<protein>
    <submittedName>
        <fullName evidence="8">MFS general substrate transporter</fullName>
    </submittedName>
</protein>
<evidence type="ECO:0000256" key="2">
    <source>
        <dbReference type="ARBA" id="ARBA00022448"/>
    </source>
</evidence>
<dbReference type="InParanoid" id="A0A066V8C2"/>
<feature type="transmembrane region" description="Helical" evidence="6">
    <location>
        <begin position="137"/>
        <end position="155"/>
    </location>
</feature>
<feature type="transmembrane region" description="Helical" evidence="6">
    <location>
        <begin position="367"/>
        <end position="386"/>
    </location>
</feature>
<keyword evidence="3 6" id="KW-0812">Transmembrane</keyword>
<comment type="subcellular location">
    <subcellularLocation>
        <location evidence="1">Membrane</location>
        <topology evidence="1">Multi-pass membrane protein</topology>
    </subcellularLocation>
</comment>
<evidence type="ECO:0000256" key="5">
    <source>
        <dbReference type="ARBA" id="ARBA00023136"/>
    </source>
</evidence>
<feature type="transmembrane region" description="Helical" evidence="6">
    <location>
        <begin position="426"/>
        <end position="446"/>
    </location>
</feature>
<name>A0A066V8C2_TILAU</name>
<evidence type="ECO:0000256" key="1">
    <source>
        <dbReference type="ARBA" id="ARBA00004141"/>
    </source>
</evidence>
<keyword evidence="4 6" id="KW-1133">Transmembrane helix</keyword>
<evidence type="ECO:0000313" key="9">
    <source>
        <dbReference type="Proteomes" id="UP000027361"/>
    </source>
</evidence>
<feature type="domain" description="Major facilitator superfamily (MFS) profile" evidence="7">
    <location>
        <begin position="67"/>
        <end position="483"/>
    </location>
</feature>
<keyword evidence="9" id="KW-1185">Reference proteome</keyword>
<dbReference type="GO" id="GO:0022857">
    <property type="term" value="F:transmembrane transporter activity"/>
    <property type="evidence" value="ECO:0007669"/>
    <property type="project" value="InterPro"/>
</dbReference>
<accession>A0A066V8C2</accession>
<dbReference type="PROSITE" id="PS50850">
    <property type="entry name" value="MFS"/>
    <property type="match status" value="1"/>
</dbReference>
<proteinExistence type="predicted"/>
<feature type="transmembrane region" description="Helical" evidence="6">
    <location>
        <begin position="161"/>
        <end position="181"/>
    </location>
</feature>
<keyword evidence="2" id="KW-0813">Transport</keyword>
<dbReference type="AlphaFoldDB" id="A0A066V8C2"/>
<dbReference type="InterPro" id="IPR020846">
    <property type="entry name" value="MFS_dom"/>
</dbReference>
<dbReference type="OMA" id="AFRLAMY"/>
<feature type="transmembrane region" description="Helical" evidence="6">
    <location>
        <begin position="392"/>
        <end position="414"/>
    </location>
</feature>
<dbReference type="EMBL" id="JMSN01000126">
    <property type="protein sequence ID" value="KDN37982.1"/>
    <property type="molecule type" value="Genomic_DNA"/>
</dbReference>
<dbReference type="FunFam" id="1.20.1250.20:FF:000013">
    <property type="entry name" value="MFS general substrate transporter"/>
    <property type="match status" value="1"/>
</dbReference>
<dbReference type="HOGENOM" id="CLU_001265_0_1_1"/>
<evidence type="ECO:0000256" key="6">
    <source>
        <dbReference type="SAM" id="Phobius"/>
    </source>
</evidence>
<dbReference type="InterPro" id="IPR011701">
    <property type="entry name" value="MFS"/>
</dbReference>
<dbReference type="OrthoDB" id="2962993at2759"/>
<dbReference type="GeneID" id="25267357"/>
<dbReference type="Proteomes" id="UP000027361">
    <property type="component" value="Unassembled WGS sequence"/>
</dbReference>
<organism evidence="8 9">
    <name type="scientific">Tilletiaria anomala (strain ATCC 24038 / CBS 436.72 / UBC 951)</name>
    <dbReference type="NCBI Taxonomy" id="1037660"/>
    <lineage>
        <taxon>Eukaryota</taxon>
        <taxon>Fungi</taxon>
        <taxon>Dikarya</taxon>
        <taxon>Basidiomycota</taxon>
        <taxon>Ustilaginomycotina</taxon>
        <taxon>Exobasidiomycetes</taxon>
        <taxon>Georgefischeriales</taxon>
        <taxon>Tilletiariaceae</taxon>
        <taxon>Tilletiaria</taxon>
    </lineage>
</organism>
<dbReference type="InterPro" id="IPR036259">
    <property type="entry name" value="MFS_trans_sf"/>
</dbReference>
<dbReference type="PANTHER" id="PTHR43791">
    <property type="entry name" value="PERMEASE-RELATED"/>
    <property type="match status" value="1"/>
</dbReference>
<gene>
    <name evidence="8" type="ORF">K437DRAFT_30423</name>
</gene>
<dbReference type="Pfam" id="PF07690">
    <property type="entry name" value="MFS_1"/>
    <property type="match status" value="1"/>
</dbReference>
<dbReference type="PANTHER" id="PTHR43791:SF48">
    <property type="entry name" value="TRANSPORTER, PUTATIVE (AFU_ORTHOLOGUE AFUA_4G01000)-RELATED"/>
    <property type="match status" value="1"/>
</dbReference>
<dbReference type="SUPFAM" id="SSF103473">
    <property type="entry name" value="MFS general substrate transporter"/>
    <property type="match status" value="1"/>
</dbReference>
<dbReference type="RefSeq" id="XP_013240552.1">
    <property type="nucleotide sequence ID" value="XM_013385098.1"/>
</dbReference>
<keyword evidence="5 6" id="KW-0472">Membrane</keyword>
<feature type="transmembrane region" description="Helical" evidence="6">
    <location>
        <begin position="193"/>
        <end position="217"/>
    </location>
</feature>
<dbReference type="STRING" id="1037660.A0A066V8C2"/>
<feature type="transmembrane region" description="Helical" evidence="6">
    <location>
        <begin position="229"/>
        <end position="249"/>
    </location>
</feature>
<evidence type="ECO:0000256" key="3">
    <source>
        <dbReference type="ARBA" id="ARBA00022692"/>
    </source>
</evidence>
<evidence type="ECO:0000313" key="8">
    <source>
        <dbReference type="EMBL" id="KDN37982.1"/>
    </source>
</evidence>
<dbReference type="GO" id="GO:0016020">
    <property type="term" value="C:membrane"/>
    <property type="evidence" value="ECO:0007669"/>
    <property type="project" value="UniProtKB-SubCell"/>
</dbReference>
<dbReference type="Gene3D" id="1.20.1250.20">
    <property type="entry name" value="MFS general substrate transporter like domains"/>
    <property type="match status" value="2"/>
</dbReference>
<comment type="caution">
    <text evidence="8">The sequence shown here is derived from an EMBL/GenBank/DDBJ whole genome shotgun (WGS) entry which is preliminary data.</text>
</comment>
<dbReference type="FunFam" id="1.20.1250.20:FF:000018">
    <property type="entry name" value="MFS transporter permease"/>
    <property type="match status" value="1"/>
</dbReference>
<feature type="transmembrane region" description="Helical" evidence="6">
    <location>
        <begin position="110"/>
        <end position="130"/>
    </location>
</feature>
<sequence>MASPLQPDHASEEKRESLQLEERALDTKDIQAISKAGHAATDDQGHVLVQFDQAAERRLTRKIDLRVIPMMSLLYAWTFIDRANIGNARLSTLEADLGLRGLEYNHLLSIFYIFYAIFEIPCTILCKVIGPHRFIPAMAFLFGLATMCSAFVTSFGNFIPVRIALALGEASVFPGIAYYFSRWYRKDEMALRLSLYVVCAPLAGALSGLLASAILVSPSMGPIVVRWRQIFLIEGLISIVVAVATYLVVPANIETAKFLNEEEKALALARIKSENVATTEVVEGLELKPLWNAMKSFTTITIALIFLFDNIAAQSLGFFTPTVVRTLFPGRTTVQLQLLTVPPYIVGAISTVLLPYLSGRFKRRGPFFLLASLLMILGYAIFVGNARSEVKFAALFVSMAGAFPLGAFCNAWAIAQVTSDSARNGAIALVVFFGNLGGVASTWTFQPSDAPLYLGANSAVLSFSVAIFVLSAATMLYIYRQNKARDESRYQVDVSHMSQEEISRLGPRHPAFRYRP</sequence>
<feature type="transmembrane region" description="Helical" evidence="6">
    <location>
        <begin position="458"/>
        <end position="479"/>
    </location>
</feature>
<feature type="transmembrane region" description="Helical" evidence="6">
    <location>
        <begin position="297"/>
        <end position="316"/>
    </location>
</feature>
<evidence type="ECO:0000259" key="7">
    <source>
        <dbReference type="PROSITE" id="PS50850"/>
    </source>
</evidence>
<feature type="transmembrane region" description="Helical" evidence="6">
    <location>
        <begin position="336"/>
        <end position="355"/>
    </location>
</feature>